<gene>
    <name evidence="2" type="ORF">ACFQVD_41705</name>
</gene>
<accession>A0ABW2TF09</accession>
<feature type="transmembrane region" description="Helical" evidence="1">
    <location>
        <begin position="36"/>
        <end position="57"/>
    </location>
</feature>
<evidence type="ECO:0000313" key="2">
    <source>
        <dbReference type="EMBL" id="MFC7606632.1"/>
    </source>
</evidence>
<keyword evidence="1" id="KW-1133">Transmembrane helix</keyword>
<sequence>MSRRTLVWSGVTVALAALVALGWYFIAVGLDRADKLASVLGAFVGLLGLGLAVFGAVSSPPKDTESGGVHNEISGTVHGNAVQARDIEGGITFDAPKPYRPQEMD</sequence>
<keyword evidence="3" id="KW-1185">Reference proteome</keyword>
<keyword evidence="1" id="KW-0812">Transmembrane</keyword>
<evidence type="ECO:0000256" key="1">
    <source>
        <dbReference type="SAM" id="Phobius"/>
    </source>
</evidence>
<dbReference type="EMBL" id="JBHTEE010000001">
    <property type="protein sequence ID" value="MFC7606632.1"/>
    <property type="molecule type" value="Genomic_DNA"/>
</dbReference>
<feature type="transmembrane region" description="Helical" evidence="1">
    <location>
        <begin position="7"/>
        <end position="30"/>
    </location>
</feature>
<comment type="caution">
    <text evidence="2">The sequence shown here is derived from an EMBL/GenBank/DDBJ whole genome shotgun (WGS) entry which is preliminary data.</text>
</comment>
<name>A0ABW2TF09_9ACTN</name>
<dbReference type="RefSeq" id="WP_343962723.1">
    <property type="nucleotide sequence ID" value="NZ_BAAAGK010000013.1"/>
</dbReference>
<organism evidence="2 3">
    <name type="scientific">Streptosporangium amethystogenes subsp. fukuiense</name>
    <dbReference type="NCBI Taxonomy" id="698418"/>
    <lineage>
        <taxon>Bacteria</taxon>
        <taxon>Bacillati</taxon>
        <taxon>Actinomycetota</taxon>
        <taxon>Actinomycetes</taxon>
        <taxon>Streptosporangiales</taxon>
        <taxon>Streptosporangiaceae</taxon>
        <taxon>Streptosporangium</taxon>
    </lineage>
</organism>
<keyword evidence="1" id="KW-0472">Membrane</keyword>
<proteinExistence type="predicted"/>
<dbReference type="Proteomes" id="UP001596514">
    <property type="component" value="Unassembled WGS sequence"/>
</dbReference>
<reference evidence="3" key="1">
    <citation type="journal article" date="2019" name="Int. J. Syst. Evol. Microbiol.">
        <title>The Global Catalogue of Microorganisms (GCM) 10K type strain sequencing project: providing services to taxonomists for standard genome sequencing and annotation.</title>
        <authorList>
            <consortium name="The Broad Institute Genomics Platform"/>
            <consortium name="The Broad Institute Genome Sequencing Center for Infectious Disease"/>
            <person name="Wu L."/>
            <person name="Ma J."/>
        </authorList>
    </citation>
    <scope>NUCLEOTIDE SEQUENCE [LARGE SCALE GENOMIC DNA]</scope>
    <source>
        <strain evidence="3">JCM 10083</strain>
    </source>
</reference>
<protein>
    <submittedName>
        <fullName evidence="2">Uncharacterized protein</fullName>
    </submittedName>
</protein>
<evidence type="ECO:0000313" key="3">
    <source>
        <dbReference type="Proteomes" id="UP001596514"/>
    </source>
</evidence>